<feature type="domain" description="Beta-lactamase class A catalytic" evidence="1">
    <location>
        <begin position="124"/>
        <end position="260"/>
    </location>
</feature>
<gene>
    <name evidence="2" type="ORF">NBG84_28255</name>
</gene>
<protein>
    <submittedName>
        <fullName evidence="2">Class A beta-lactamase-related serine hydrolase</fullName>
    </submittedName>
</protein>
<proteinExistence type="predicted"/>
<evidence type="ECO:0000259" key="1">
    <source>
        <dbReference type="Pfam" id="PF13354"/>
    </source>
</evidence>
<comment type="caution">
    <text evidence="2">The sequence shown here is derived from an EMBL/GenBank/DDBJ whole genome shotgun (WGS) entry which is preliminary data.</text>
</comment>
<accession>A0ABT0UU78</accession>
<evidence type="ECO:0000313" key="3">
    <source>
        <dbReference type="Proteomes" id="UP001431429"/>
    </source>
</evidence>
<dbReference type="PANTHER" id="PTHR35333:SF3">
    <property type="entry name" value="BETA-LACTAMASE-TYPE TRANSPEPTIDASE FOLD CONTAINING PROTEIN"/>
    <property type="match status" value="1"/>
</dbReference>
<name>A0ABT0UU78_9ACTN</name>
<reference evidence="2" key="1">
    <citation type="submission" date="2022-06" db="EMBL/GenBank/DDBJ databases">
        <title>Genome public.</title>
        <authorList>
            <person name="Sun Q."/>
        </authorList>
    </citation>
    <scope>NUCLEOTIDE SEQUENCE</scope>
    <source>
        <strain evidence="2">CWNU-1</strain>
    </source>
</reference>
<evidence type="ECO:0000313" key="2">
    <source>
        <dbReference type="EMBL" id="MCM2392133.1"/>
    </source>
</evidence>
<dbReference type="EMBL" id="JAMQAW010000036">
    <property type="protein sequence ID" value="MCM2392133.1"/>
    <property type="molecule type" value="Genomic_DNA"/>
</dbReference>
<dbReference type="InterPro" id="IPR045155">
    <property type="entry name" value="Beta-lactam_cat"/>
</dbReference>
<dbReference type="InterPro" id="IPR012338">
    <property type="entry name" value="Beta-lactam/transpept-like"/>
</dbReference>
<keyword evidence="3" id="KW-1185">Reference proteome</keyword>
<keyword evidence="2" id="KW-0378">Hydrolase</keyword>
<dbReference type="SUPFAM" id="SSF56601">
    <property type="entry name" value="beta-lactamase/transpeptidase-like"/>
    <property type="match status" value="1"/>
</dbReference>
<dbReference type="Gene3D" id="3.40.710.10">
    <property type="entry name" value="DD-peptidase/beta-lactamase superfamily"/>
    <property type="match status" value="1"/>
</dbReference>
<dbReference type="RefSeq" id="WP_250922444.1">
    <property type="nucleotide sequence ID" value="NZ_JAMQAW010000036.1"/>
</dbReference>
<dbReference type="GO" id="GO:0016787">
    <property type="term" value="F:hydrolase activity"/>
    <property type="evidence" value="ECO:0007669"/>
    <property type="project" value="UniProtKB-KW"/>
</dbReference>
<dbReference type="Proteomes" id="UP001431429">
    <property type="component" value="Unassembled WGS sequence"/>
</dbReference>
<sequence length="284" mass="29768">MGASGSPRRGRAGAGVVVLAAGVAIGPLAAGAAEAAGAEPVVVCASSDVRLAYEMAQGVLGAVEGRSSTVAVQFDDRLTDTQCELRADRSFDSASVIKVAVLGALLRTAQNEGRALTASEKSQATAMITESDNAATTALWTQLGMTRIKRFLSSAGMMNTVPGAHGYWGLTQTTARDQGTLLRLLSTENNVLNRASRTYALRLMAEVVPSQRWGTSAGAPSTATVRLKNGWLPRSTHGWRVHSVGAFTGAEYDYTLAVLTEDNSVMADGISTIESVSRAIHRQL</sequence>
<dbReference type="PANTHER" id="PTHR35333">
    <property type="entry name" value="BETA-LACTAMASE"/>
    <property type="match status" value="1"/>
</dbReference>
<dbReference type="InterPro" id="IPR000871">
    <property type="entry name" value="Beta-lactam_class-A"/>
</dbReference>
<organism evidence="2 3">
    <name type="scientific">Streptomyces albipurpureus</name>
    <dbReference type="NCBI Taxonomy" id="2897419"/>
    <lineage>
        <taxon>Bacteria</taxon>
        <taxon>Bacillati</taxon>
        <taxon>Actinomycetota</taxon>
        <taxon>Actinomycetes</taxon>
        <taxon>Kitasatosporales</taxon>
        <taxon>Streptomycetaceae</taxon>
        <taxon>Streptomyces</taxon>
    </lineage>
</organism>
<dbReference type="Pfam" id="PF13354">
    <property type="entry name" value="Beta-lactamase2"/>
    <property type="match status" value="1"/>
</dbReference>